<feature type="region of interest" description="Disordered" evidence="1">
    <location>
        <begin position="664"/>
        <end position="746"/>
    </location>
</feature>
<feature type="compositionally biased region" description="Polar residues" evidence="1">
    <location>
        <begin position="679"/>
        <end position="690"/>
    </location>
</feature>
<organism evidence="3 4">
    <name type="scientific">Sordaria macrospora</name>
    <dbReference type="NCBI Taxonomy" id="5147"/>
    <lineage>
        <taxon>Eukaryota</taxon>
        <taxon>Fungi</taxon>
        <taxon>Dikarya</taxon>
        <taxon>Ascomycota</taxon>
        <taxon>Pezizomycotina</taxon>
        <taxon>Sordariomycetes</taxon>
        <taxon>Sordariomycetidae</taxon>
        <taxon>Sordariales</taxon>
        <taxon>Sordariaceae</taxon>
        <taxon>Sordaria</taxon>
    </lineage>
</organism>
<feature type="compositionally biased region" description="Low complexity" evidence="1">
    <location>
        <begin position="691"/>
        <end position="729"/>
    </location>
</feature>
<protein>
    <recommendedName>
        <fullName evidence="2">DUF7582 domain-containing protein</fullName>
    </recommendedName>
</protein>
<feature type="region of interest" description="Disordered" evidence="1">
    <location>
        <begin position="63"/>
        <end position="92"/>
    </location>
</feature>
<dbReference type="InterPro" id="IPR056004">
    <property type="entry name" value="DUF7582"/>
</dbReference>
<feature type="compositionally biased region" description="Low complexity" evidence="1">
    <location>
        <begin position="668"/>
        <end position="678"/>
    </location>
</feature>
<evidence type="ECO:0000259" key="2">
    <source>
        <dbReference type="Pfam" id="PF24483"/>
    </source>
</evidence>
<feature type="compositionally biased region" description="Low complexity" evidence="1">
    <location>
        <begin position="773"/>
        <end position="793"/>
    </location>
</feature>
<dbReference type="AlphaFoldDB" id="A0A8S8ZI34"/>
<dbReference type="VEuPathDB" id="FungiDB:SMAC_06494"/>
<sequence length="865" mass="93027">MSSSLPLKTRISPPLGAGSSLAEGGDHLPGNLTSALEYASKRLQRKGAKFTLLVIRKDYQLPTSPLGSPSAQSFSCGSTPSSSTSSSVASTPAKPTFAHAFKQFVRGDTGPIKERVININTDYRYGATSPTFSEASLTSASTASTVDSVFTNHRGRVGGAGRWPLSPGASQAPSAPLTPATPYSTSSMAADNINTTCLPSAGLHATRGFGPALLQIPSSPTSSDFGIRLIHAIPLKEKEDKLLSSTLEKAAKKFNISPSSLPPPIPASTLGLPPELLHRSLAQNEVLFGPSSSSSGAAGLRLLSLDHLYTFRSALQCYTRTVNHKPSVSRSIAHRRLEDAVDELRRLVLGNGCQKLKKSCLVSAYARFMDPVSNRSLEEVGRMYGRAYGRRDHRGGRDVREKGWVDDTVDKVEGVEQGIFELMGDFEMPEPVRVMKEKPLPVAPVSNGWVGPYYYGGDEKAVVVAEEDIDLDEMADMMDEIDLESKLEMDDIEAWYRNVQIGVGQIGVGREVRMVNVNRAQQYRQVQPSRLVAPIPTVDINIDGDNDDRTPTREVERVVIHEMQELHRTTPRLSPAPPGRSPRSNVLAGLKLQTTFDPKPPKSSNRKRSPRHHLAPRSPARQSDLELTTPIRVQRTLAKMELELVIPSNKPKRGGFIYNSCSPLASKSPQSQTSSPSTVQGAQSPSSDFDSPSTVIINSNSNPTTTTTTTTTTQSPSSDSPLSSSSSSSSEEEEQHTARPLDSPRTALTATRINIWLQPPHSSGNTLDGILHNGNSSSSSSSSSNNLGSQNSDVENESEDSDNERLEVSPGGGRYNRFGNRLGPLTPNGYDDISPITRGEWGFLMGVGGAGGVGGLARRAGVEAL</sequence>
<feature type="region of interest" description="Disordered" evidence="1">
    <location>
        <begin position="1"/>
        <end position="26"/>
    </location>
</feature>
<reference evidence="3 4" key="1">
    <citation type="submission" date="2017-07" db="EMBL/GenBank/DDBJ databases">
        <title>Genome sequence of the Sordaria macrospora wild type strain R19027.</title>
        <authorList>
            <person name="Nowrousian M."/>
            <person name="Teichert I."/>
            <person name="Kueck U."/>
        </authorList>
    </citation>
    <scope>NUCLEOTIDE SEQUENCE [LARGE SCALE GENOMIC DNA]</scope>
    <source>
        <strain evidence="3 4">R19027</strain>
        <tissue evidence="3">Mycelium</tissue>
    </source>
</reference>
<dbReference type="EMBL" id="NMPR01000141">
    <property type="protein sequence ID" value="KAA8629299.1"/>
    <property type="molecule type" value="Genomic_DNA"/>
</dbReference>
<evidence type="ECO:0000256" key="1">
    <source>
        <dbReference type="SAM" id="MobiDB-lite"/>
    </source>
</evidence>
<accession>A0A8S8ZI34</accession>
<feature type="compositionally biased region" description="Low complexity" evidence="1">
    <location>
        <begin position="73"/>
        <end position="91"/>
    </location>
</feature>
<feature type="compositionally biased region" description="Basic residues" evidence="1">
    <location>
        <begin position="604"/>
        <end position="615"/>
    </location>
</feature>
<name>A0A8S8ZI34_SORMA</name>
<comment type="caution">
    <text evidence="3">The sequence shown here is derived from an EMBL/GenBank/DDBJ whole genome shotgun (WGS) entry which is preliminary data.</text>
</comment>
<dbReference type="Proteomes" id="UP000433876">
    <property type="component" value="Unassembled WGS sequence"/>
</dbReference>
<evidence type="ECO:0000313" key="4">
    <source>
        <dbReference type="Proteomes" id="UP000433876"/>
    </source>
</evidence>
<gene>
    <name evidence="3" type="ORF">SMACR_06495</name>
</gene>
<proteinExistence type="predicted"/>
<feature type="region of interest" description="Disordered" evidence="1">
    <location>
        <begin position="562"/>
        <end position="629"/>
    </location>
</feature>
<dbReference type="Pfam" id="PF24483">
    <property type="entry name" value="DUF7582"/>
    <property type="match status" value="1"/>
</dbReference>
<evidence type="ECO:0000313" key="3">
    <source>
        <dbReference type="EMBL" id="KAA8629299.1"/>
    </source>
</evidence>
<feature type="domain" description="DUF7582" evidence="2">
    <location>
        <begin position="219"/>
        <end position="390"/>
    </location>
</feature>
<feature type="compositionally biased region" description="Polar residues" evidence="1">
    <location>
        <begin position="63"/>
        <end position="72"/>
    </location>
</feature>
<feature type="region of interest" description="Disordered" evidence="1">
    <location>
        <begin position="758"/>
        <end position="824"/>
    </location>
</feature>